<keyword evidence="6" id="KW-1185">Reference proteome</keyword>
<evidence type="ECO:0000256" key="3">
    <source>
        <dbReference type="SAM" id="SignalP"/>
    </source>
</evidence>
<dbReference type="InterPro" id="IPR011990">
    <property type="entry name" value="TPR-like_helical_dom_sf"/>
</dbReference>
<evidence type="ECO:0000256" key="2">
    <source>
        <dbReference type="SAM" id="Phobius"/>
    </source>
</evidence>
<feature type="chain" id="PRO_5036680421" evidence="3">
    <location>
        <begin position="23"/>
        <end position="951"/>
    </location>
</feature>
<dbReference type="InterPro" id="IPR024983">
    <property type="entry name" value="CHAT_dom"/>
</dbReference>
<dbReference type="PROSITE" id="PS50005">
    <property type="entry name" value="TPR"/>
    <property type="match status" value="2"/>
</dbReference>
<keyword evidence="1" id="KW-0802">TPR repeat</keyword>
<dbReference type="RefSeq" id="WP_201917347.1">
    <property type="nucleotide sequence ID" value="NZ_BAABAX010000023.1"/>
</dbReference>
<feature type="repeat" description="TPR" evidence="1">
    <location>
        <begin position="240"/>
        <end position="273"/>
    </location>
</feature>
<keyword evidence="3" id="KW-0732">Signal</keyword>
<dbReference type="Pfam" id="PF12770">
    <property type="entry name" value="CHAT"/>
    <property type="match status" value="1"/>
</dbReference>
<feature type="domain" description="CHAT" evidence="4">
    <location>
        <begin position="624"/>
        <end position="912"/>
    </location>
</feature>
<proteinExistence type="predicted"/>
<keyword evidence="2" id="KW-1133">Transmembrane helix</keyword>
<sequence>MILKPCMVITVGCFFLVSLSWATLPDDDYFRKHYEIINQNIVEGRYQDNLELIEELIKQHEYQELDCYYKGKILHKIGVSYYQLNQELKAIQHFKDQVLSIWGSCPQVPPAEKANTIYNIGISYQYLNKMESAKLYLDKALYIFENDPQYPHSKLARKYHGIGKFYKNLNDIFRAELYYKNAINLYKQQQQTEIKQFEVLNDLIVMNNNFKEYGKAKESLLNALSIHKKFPDLIPELNLAWVYLNAGTTHLELKEYKEAEQMAQKAIAILDNDKEPYYHAIGLELIAMIQLEEKKYDHAEENLLKSLSLRRIMVQKGESEQSLVHAFENLSDVLITKGDHEKASAYLSEAFNIILPAGHFDENQLPIISKSKALDDSHLIRLIALKVKIFKTKFEASGDIAFLKKGLIAKHKIDSVINRNLFSFQFEQSKLDFLNLKFEHYGKAVEDALTLHRITGDRFYLEEAYYFSSKTKAIVLQYELNQANAFQSNVSPEVAKKEKALREEMHIQQALLTEATIKDQDSLLQTYTKAQSALDSYLNEIEQKEPAYFKEKYAFIHPPKLNEVQKDLPKDMAVIEYFVSENKIYGFWLTRNSFFPVSIPYTQEIKTALNNFINQCHDPNTKVSQKISEMIYEKCLKKGLKEIDKDIKRLCIIPDGQLHKLPFEALINGSNPAKKYVIEDYAISYSYSIALLFREHQDVALQNYIGFGAKYSNQLNKKLKESKQFFGNESLMQLALSHEEIKRGAAIFDGKTFIDNEASLKNFLKHSPKADIIHLSLHGLVDINDPGRSCIIFDDHQEDFILSSQDLYGNRLQADLVLLSACHSASGKIYSGEGVQGMSKSFLLGGARNILSSLWNASEASSLAITTSFLEYVHEGKPIDLALHQSKLDYLSKIEPNKKHPYYWANFILLGEVGTSQDPTNPIIWVLIVGIFLLIFFILNTPETWIKRLKL</sequence>
<gene>
    <name evidence="5" type="ORF">JJQ60_05040</name>
</gene>
<keyword evidence="2" id="KW-0812">Transmembrane</keyword>
<evidence type="ECO:0000313" key="6">
    <source>
        <dbReference type="Proteomes" id="UP000651057"/>
    </source>
</evidence>
<organism evidence="5 6">
    <name type="scientific">Aquimarina mytili</name>
    <dbReference type="NCBI Taxonomy" id="874423"/>
    <lineage>
        <taxon>Bacteria</taxon>
        <taxon>Pseudomonadati</taxon>
        <taxon>Bacteroidota</taxon>
        <taxon>Flavobacteriia</taxon>
        <taxon>Flavobacteriales</taxon>
        <taxon>Flavobacteriaceae</taxon>
        <taxon>Aquimarina</taxon>
    </lineage>
</organism>
<dbReference type="Pfam" id="PF13181">
    <property type="entry name" value="TPR_8"/>
    <property type="match status" value="2"/>
</dbReference>
<evidence type="ECO:0000313" key="5">
    <source>
        <dbReference type="EMBL" id="MBL0682873.1"/>
    </source>
</evidence>
<dbReference type="SUPFAM" id="SSF48452">
    <property type="entry name" value="TPR-like"/>
    <property type="match status" value="2"/>
</dbReference>
<dbReference type="SMART" id="SM00028">
    <property type="entry name" value="TPR"/>
    <property type="match status" value="6"/>
</dbReference>
<dbReference type="Gene3D" id="1.25.40.10">
    <property type="entry name" value="Tetratricopeptide repeat domain"/>
    <property type="match status" value="2"/>
</dbReference>
<evidence type="ECO:0000256" key="1">
    <source>
        <dbReference type="PROSITE-ProRule" id="PRU00339"/>
    </source>
</evidence>
<dbReference type="PANTHER" id="PTHR10098">
    <property type="entry name" value="RAPSYN-RELATED"/>
    <property type="match status" value="1"/>
</dbReference>
<dbReference type="Pfam" id="PF13374">
    <property type="entry name" value="TPR_10"/>
    <property type="match status" value="1"/>
</dbReference>
<name>A0A937D9U0_9FLAO</name>
<dbReference type="AlphaFoldDB" id="A0A937D9U0"/>
<protein>
    <submittedName>
        <fullName evidence="5">CHAT domain-containing protein</fullName>
    </submittedName>
</protein>
<dbReference type="EMBL" id="JAERQJ010000002">
    <property type="protein sequence ID" value="MBL0682873.1"/>
    <property type="molecule type" value="Genomic_DNA"/>
</dbReference>
<feature type="repeat" description="TPR" evidence="1">
    <location>
        <begin position="114"/>
        <end position="147"/>
    </location>
</feature>
<keyword evidence="2" id="KW-0472">Membrane</keyword>
<dbReference type="InterPro" id="IPR019734">
    <property type="entry name" value="TPR_rpt"/>
</dbReference>
<accession>A0A937D9U0</accession>
<feature type="transmembrane region" description="Helical" evidence="2">
    <location>
        <begin position="923"/>
        <end position="941"/>
    </location>
</feature>
<feature type="signal peptide" evidence="3">
    <location>
        <begin position="1"/>
        <end position="22"/>
    </location>
</feature>
<evidence type="ECO:0000259" key="4">
    <source>
        <dbReference type="Pfam" id="PF12770"/>
    </source>
</evidence>
<reference evidence="5" key="1">
    <citation type="submission" date="2021-01" db="EMBL/GenBank/DDBJ databases">
        <authorList>
            <person name="Zhong Y.L."/>
        </authorList>
    </citation>
    <scope>NUCLEOTIDE SEQUENCE</scope>
    <source>
        <strain evidence="5">KCTC 23302</strain>
    </source>
</reference>
<comment type="caution">
    <text evidence="5">The sequence shown here is derived from an EMBL/GenBank/DDBJ whole genome shotgun (WGS) entry which is preliminary data.</text>
</comment>
<dbReference type="Proteomes" id="UP000651057">
    <property type="component" value="Unassembled WGS sequence"/>
</dbReference>